<dbReference type="AlphaFoldDB" id="Q2UH54"/>
<evidence type="ECO:0000313" key="2">
    <source>
        <dbReference type="Proteomes" id="UP000006564"/>
    </source>
</evidence>
<dbReference type="VEuPathDB" id="FungiDB:AO090023000579"/>
<dbReference type="KEGG" id="aor:AO090023000579"/>
<organism evidence="1 2">
    <name type="scientific">Aspergillus oryzae (strain ATCC 42149 / RIB 40)</name>
    <name type="common">Yellow koji mold</name>
    <dbReference type="NCBI Taxonomy" id="510516"/>
    <lineage>
        <taxon>Eukaryota</taxon>
        <taxon>Fungi</taxon>
        <taxon>Dikarya</taxon>
        <taxon>Ascomycota</taxon>
        <taxon>Pezizomycotina</taxon>
        <taxon>Eurotiomycetes</taxon>
        <taxon>Eurotiomycetidae</taxon>
        <taxon>Eurotiales</taxon>
        <taxon>Aspergillaceae</taxon>
        <taxon>Aspergillus</taxon>
        <taxon>Aspergillus subgen. Circumdati</taxon>
    </lineage>
</organism>
<dbReference type="Gene3D" id="3.40.50.720">
    <property type="entry name" value="NAD(P)-binding Rossmann-like Domain"/>
    <property type="match status" value="2"/>
</dbReference>
<dbReference type="EMBL" id="BA000051">
    <property type="protein sequence ID" value="BAE59111.1"/>
    <property type="molecule type" value="Genomic_DNA"/>
</dbReference>
<dbReference type="PANTHER" id="PTHR48079:SF8">
    <property type="entry name" value="NAD(P)-BINDING DOMAIN-CONTAINING PROTEIN"/>
    <property type="match status" value="1"/>
</dbReference>
<dbReference type="InterPro" id="IPR051783">
    <property type="entry name" value="NAD(P)-dependent_oxidoreduct"/>
</dbReference>
<evidence type="ECO:0000313" key="1">
    <source>
        <dbReference type="EMBL" id="BAE59111.1"/>
    </source>
</evidence>
<dbReference type="GO" id="GO:0004029">
    <property type="term" value="F:aldehyde dehydrogenase (NAD+) activity"/>
    <property type="evidence" value="ECO:0007669"/>
    <property type="project" value="TreeGrafter"/>
</dbReference>
<dbReference type="InterPro" id="IPR036291">
    <property type="entry name" value="NAD(P)-bd_dom_sf"/>
</dbReference>
<accession>Q2UH54</accession>
<name>Q2UH54_ASPOR</name>
<reference evidence="1 2" key="1">
    <citation type="journal article" date="2005" name="Nature">
        <title>Genome sequencing and analysis of Aspergillus oryzae.</title>
        <authorList>
            <person name="Machida M."/>
            <person name="Asai K."/>
            <person name="Sano M."/>
            <person name="Tanaka T."/>
            <person name="Kumagai T."/>
            <person name="Terai G."/>
            <person name="Kusumoto K."/>
            <person name="Arima T."/>
            <person name="Akita O."/>
            <person name="Kashiwagi Y."/>
            <person name="Abe K."/>
            <person name="Gomi K."/>
            <person name="Horiuchi H."/>
            <person name="Kitamoto K."/>
            <person name="Kobayashi T."/>
            <person name="Takeuchi M."/>
            <person name="Denning D.W."/>
            <person name="Galagan J.E."/>
            <person name="Nierman W.C."/>
            <person name="Yu J."/>
            <person name="Archer D.B."/>
            <person name="Bennett J.W."/>
            <person name="Bhatnagar D."/>
            <person name="Cleveland T.E."/>
            <person name="Fedorova N.D."/>
            <person name="Gotoh O."/>
            <person name="Horikawa H."/>
            <person name="Hosoyama A."/>
            <person name="Ichinomiya M."/>
            <person name="Igarashi R."/>
            <person name="Iwashita K."/>
            <person name="Juvvadi P.R."/>
            <person name="Kato M."/>
            <person name="Kato Y."/>
            <person name="Kin T."/>
            <person name="Kokubun A."/>
            <person name="Maeda H."/>
            <person name="Maeyama N."/>
            <person name="Maruyama J."/>
            <person name="Nagasaki H."/>
            <person name="Nakajima T."/>
            <person name="Oda K."/>
            <person name="Okada K."/>
            <person name="Paulsen I."/>
            <person name="Sakamoto K."/>
            <person name="Sawano T."/>
            <person name="Takahashi M."/>
            <person name="Takase K."/>
            <person name="Terabayashi Y."/>
            <person name="Wortman J."/>
            <person name="Yamada O."/>
            <person name="Yamagata Y."/>
            <person name="Anazawa H."/>
            <person name="Hata Y."/>
            <person name="Koide Y."/>
            <person name="Komori T."/>
            <person name="Koyama Y."/>
            <person name="Minetoki T."/>
            <person name="Suharnan S."/>
            <person name="Tanaka A."/>
            <person name="Isono K."/>
            <person name="Kuhara S."/>
            <person name="Ogasawara N."/>
            <person name="Kikuchi H."/>
        </authorList>
    </citation>
    <scope>NUCLEOTIDE SEQUENCE [LARGE SCALE GENOMIC DNA]</scope>
    <source>
        <strain evidence="2">ATCC 42149 / RIB 40</strain>
    </source>
</reference>
<dbReference type="PANTHER" id="PTHR48079">
    <property type="entry name" value="PROTEIN YEEZ"/>
    <property type="match status" value="1"/>
</dbReference>
<dbReference type="GeneID" id="5993115"/>
<sequence length="463" mass="50365">MSQPHVVIVVKSKRTLNCTNQVGQAWSGQIRTYMKFSTAIAISCQIRSPFLSRCGSRYIIWANYRLGAMRIRQESPATLKYILSSCVYMELLGLKYNSTLTMSRIFIIPIRTGATGYIGGDVLFALTQAFRNSNISALVRSESRASQLTDKFPSVAPVIGDLDSTAKITSEASEADVVLRKTLSLFVVAVGTLTKEKDLASSNHLASATAIAQGLTESKRQKPVWIQISGASLLSGPDITANAYGEPRSQEFNDLQGISEIRSIITSSPKRAVDNLLLKLSATNPHVRTAIIYGPLIYGRGRGPVNQRSIQLPDLAKSTIQHGHGLQVGRGLSCWSNVHVSDIAQLVLKLTQEALSNSQNPSIWNENGIYFAENGKMPFGEISQRVASFAAEQGFIKDSTVKSIDADAADKLTAHGAVLWGTNVQYTAARARELLGWQPQGPSLEGEIPRAVREEASQLNSKL</sequence>
<proteinExistence type="predicted"/>
<dbReference type="GO" id="GO:0005737">
    <property type="term" value="C:cytoplasm"/>
    <property type="evidence" value="ECO:0007669"/>
    <property type="project" value="TreeGrafter"/>
</dbReference>
<gene>
    <name evidence="1" type="ORF">AO090023000579</name>
</gene>
<dbReference type="SUPFAM" id="SSF51735">
    <property type="entry name" value="NAD(P)-binding Rossmann-fold domains"/>
    <property type="match status" value="1"/>
</dbReference>
<dbReference type="STRING" id="510516.Q2UH54"/>
<dbReference type="Proteomes" id="UP000006564">
    <property type="component" value="Chromosome 3"/>
</dbReference>
<dbReference type="RefSeq" id="XP_023090669.1">
    <property type="nucleotide sequence ID" value="XM_023235667.1"/>
</dbReference>
<keyword evidence="2" id="KW-1185">Reference proteome</keyword>
<dbReference type="EMBL" id="AP007157">
    <property type="protein sequence ID" value="BAE59111.1"/>
    <property type="molecule type" value="Genomic_DNA"/>
</dbReference>
<dbReference type="OMA" id="WTNVHVA"/>
<protein>
    <submittedName>
        <fullName evidence="1">DNA, SC023</fullName>
    </submittedName>
</protein>
<dbReference type="HOGENOM" id="CLU_007383_12_2_1"/>